<feature type="compositionally biased region" description="Basic and acidic residues" evidence="1">
    <location>
        <begin position="197"/>
        <end position="206"/>
    </location>
</feature>
<accession>A0A224YVX8</accession>
<feature type="compositionally biased region" description="Polar residues" evidence="1">
    <location>
        <begin position="207"/>
        <end position="216"/>
    </location>
</feature>
<dbReference type="AlphaFoldDB" id="A0A224YVX8"/>
<proteinExistence type="predicted"/>
<sequence length="367" mass="40742">MEKIAVNNLVVVLRGLLKTERVFLIKKMTSQIRKLQDSKGPDAEKRIQKAARWRDQVNYLKKVDLTTVARQALAAEEPWKNVLVRSDATPEQRALARLADRQRVQKLIEEFRSANADWKDWLPKVYDAWEKRKKKCFVVSGELEAPPLNETEEECENGIFPEGRNTARMPMKSKAAFKGVKVISSCTSKPEVKKTVLQKAGEKTAKETSVTQSSGVPLQRPDRVQKLFMKMAAEEEPDEESPPRKFAAGDPFFWPAGKTGSDDDEDDARRPAVNPSKKQRLPPPQRSFGETAGKRQHSAAFSRPAKSGPPPAFRKAAPSTGNQSSSESSAQISPDTLPLLLPVMPARMAMISGRIECTTEAFAAGGC</sequence>
<protein>
    <submittedName>
        <fullName evidence="2">Uncharacterized protein</fullName>
    </submittedName>
</protein>
<dbReference type="EMBL" id="GFPF01008743">
    <property type="protein sequence ID" value="MAA19889.1"/>
    <property type="molecule type" value="Transcribed_RNA"/>
</dbReference>
<name>A0A224YVX8_9ACAR</name>
<reference evidence="2" key="1">
    <citation type="journal article" date="2017" name="Parasit. Vectors">
        <title>Sialotranscriptomics of Rhipicephalus zambeziensis reveals intricate expression profiles of secretory proteins and suggests tight temporal transcriptional regulation during blood-feeding.</title>
        <authorList>
            <person name="de Castro M.H."/>
            <person name="de Klerk D."/>
            <person name="Pienaar R."/>
            <person name="Rees D.J.G."/>
            <person name="Mans B.J."/>
        </authorList>
    </citation>
    <scope>NUCLEOTIDE SEQUENCE</scope>
    <source>
        <tissue evidence="2">Salivary glands</tissue>
    </source>
</reference>
<evidence type="ECO:0000256" key="1">
    <source>
        <dbReference type="SAM" id="MobiDB-lite"/>
    </source>
</evidence>
<evidence type="ECO:0000313" key="2">
    <source>
        <dbReference type="EMBL" id="MAA19889.1"/>
    </source>
</evidence>
<feature type="region of interest" description="Disordered" evidence="1">
    <location>
        <begin position="197"/>
        <end position="336"/>
    </location>
</feature>
<feature type="compositionally biased region" description="Low complexity" evidence="1">
    <location>
        <begin position="319"/>
        <end position="333"/>
    </location>
</feature>
<organism evidence="2">
    <name type="scientific">Rhipicephalus zambeziensis</name>
    <dbReference type="NCBI Taxonomy" id="60191"/>
    <lineage>
        <taxon>Eukaryota</taxon>
        <taxon>Metazoa</taxon>
        <taxon>Ecdysozoa</taxon>
        <taxon>Arthropoda</taxon>
        <taxon>Chelicerata</taxon>
        <taxon>Arachnida</taxon>
        <taxon>Acari</taxon>
        <taxon>Parasitiformes</taxon>
        <taxon>Ixodida</taxon>
        <taxon>Ixodoidea</taxon>
        <taxon>Ixodidae</taxon>
        <taxon>Rhipicephalinae</taxon>
        <taxon>Rhipicephalus</taxon>
        <taxon>Rhipicephalus</taxon>
    </lineage>
</organism>